<dbReference type="EMBL" id="JALJAT010000001">
    <property type="protein sequence ID" value="KAK4474858.1"/>
    <property type="molecule type" value="Genomic_DNA"/>
</dbReference>
<proteinExistence type="predicted"/>
<comment type="caution">
    <text evidence="4">The sequence shown here is derived from an EMBL/GenBank/DDBJ whole genome shotgun (WGS) entry which is preliminary data.</text>
</comment>
<dbReference type="InterPro" id="IPR038106">
    <property type="entry name" value="NFRKB_winged_sf"/>
</dbReference>
<evidence type="ECO:0000313" key="5">
    <source>
        <dbReference type="Proteomes" id="UP001292079"/>
    </source>
</evidence>
<organism evidence="4 5">
    <name type="scientific">Schistosoma mekongi</name>
    <name type="common">Parasitic worm</name>
    <dbReference type="NCBI Taxonomy" id="38744"/>
    <lineage>
        <taxon>Eukaryota</taxon>
        <taxon>Metazoa</taxon>
        <taxon>Spiralia</taxon>
        <taxon>Lophotrochozoa</taxon>
        <taxon>Platyhelminthes</taxon>
        <taxon>Trematoda</taxon>
        <taxon>Digenea</taxon>
        <taxon>Strigeidida</taxon>
        <taxon>Schistosomatoidea</taxon>
        <taxon>Schistosomatidae</taxon>
        <taxon>Schistosoma</taxon>
    </lineage>
</organism>
<dbReference type="InterPro" id="IPR025220">
    <property type="entry name" value="NFRKB_WH_1"/>
</dbReference>
<dbReference type="PANTHER" id="PTHR13052">
    <property type="entry name" value="NFRKB-RELATED"/>
    <property type="match status" value="1"/>
</dbReference>
<feature type="region of interest" description="Disordered" evidence="1">
    <location>
        <begin position="664"/>
        <end position="683"/>
    </location>
</feature>
<feature type="domain" description="Nuclear factor related to kappa-B-binding protein winged helix-like" evidence="2">
    <location>
        <begin position="189"/>
        <end position="289"/>
    </location>
</feature>
<dbReference type="Proteomes" id="UP001292079">
    <property type="component" value="Unassembled WGS sequence"/>
</dbReference>
<feature type="compositionally biased region" description="Acidic residues" evidence="1">
    <location>
        <begin position="393"/>
        <end position="402"/>
    </location>
</feature>
<accession>A0AAE1ZJ32</accession>
<name>A0AAE1ZJ32_SCHME</name>
<protein>
    <recommendedName>
        <fullName evidence="6">Nuclear factor related to kappa-B-binding protein</fullName>
    </recommendedName>
</protein>
<feature type="region of interest" description="Disordered" evidence="1">
    <location>
        <begin position="348"/>
        <end position="434"/>
    </location>
</feature>
<dbReference type="PANTHER" id="PTHR13052:SF3">
    <property type="entry name" value="NUCLEAR FACTOR RELATED TO KAPPA-B-BINDING PROTEIN"/>
    <property type="match status" value="1"/>
</dbReference>
<feature type="compositionally biased region" description="Basic residues" evidence="1">
    <location>
        <begin position="674"/>
        <end position="683"/>
    </location>
</feature>
<gene>
    <name evidence="4" type="ORF">MN116_001972</name>
</gene>
<dbReference type="InterPro" id="IPR057748">
    <property type="entry name" value="NFRKB_WH_2"/>
</dbReference>
<evidence type="ECO:0000259" key="3">
    <source>
        <dbReference type="Pfam" id="PF25793"/>
    </source>
</evidence>
<dbReference type="Pfam" id="PF25793">
    <property type="entry name" value="WHD_2nd_NFRKB"/>
    <property type="match status" value="1"/>
</dbReference>
<evidence type="ECO:0000256" key="1">
    <source>
        <dbReference type="SAM" id="MobiDB-lite"/>
    </source>
</evidence>
<dbReference type="Pfam" id="PF14465">
    <property type="entry name" value="WHD_1st_NFRKB"/>
    <property type="match status" value="1"/>
</dbReference>
<reference evidence="4" key="1">
    <citation type="submission" date="2022-04" db="EMBL/GenBank/DDBJ databases">
        <authorList>
            <person name="Xu L."/>
            <person name="Lv Z."/>
        </authorList>
    </citation>
    <scope>NUCLEOTIDE SEQUENCE</scope>
    <source>
        <strain evidence="4">LV_2022a</strain>
    </source>
</reference>
<dbReference type="GO" id="GO:0002020">
    <property type="term" value="F:protease binding"/>
    <property type="evidence" value="ECO:0007669"/>
    <property type="project" value="TreeGrafter"/>
</dbReference>
<evidence type="ECO:0000259" key="2">
    <source>
        <dbReference type="Pfam" id="PF14465"/>
    </source>
</evidence>
<dbReference type="Gene3D" id="1.10.10.2430">
    <property type="entry name" value="NFRKB winged helix-like domain"/>
    <property type="match status" value="1"/>
</dbReference>
<feature type="compositionally biased region" description="Basic residues" evidence="1">
    <location>
        <begin position="408"/>
        <end position="419"/>
    </location>
</feature>
<evidence type="ECO:0000313" key="4">
    <source>
        <dbReference type="EMBL" id="KAK4474858.1"/>
    </source>
</evidence>
<dbReference type="InterPro" id="IPR024867">
    <property type="entry name" value="NFRKB"/>
</dbReference>
<dbReference type="AlphaFoldDB" id="A0AAE1ZJ32"/>
<reference evidence="4" key="2">
    <citation type="journal article" date="2023" name="Infect Dis Poverty">
        <title>Chromosome-scale genome of the human blood fluke Schistosoma mekongi and its implications for public health.</title>
        <authorList>
            <person name="Zhou M."/>
            <person name="Xu L."/>
            <person name="Xu D."/>
            <person name="Chen W."/>
            <person name="Khan J."/>
            <person name="Hu Y."/>
            <person name="Huang H."/>
            <person name="Wei H."/>
            <person name="Zhang Y."/>
            <person name="Chusongsang P."/>
            <person name="Tanasarnprasert K."/>
            <person name="Hu X."/>
            <person name="Limpanont Y."/>
            <person name="Lv Z."/>
        </authorList>
    </citation>
    <scope>NUCLEOTIDE SEQUENCE</scope>
    <source>
        <strain evidence="4">LV_2022a</strain>
    </source>
</reference>
<keyword evidence="5" id="KW-1185">Reference proteome</keyword>
<dbReference type="GO" id="GO:0031011">
    <property type="term" value="C:Ino80 complex"/>
    <property type="evidence" value="ECO:0007669"/>
    <property type="project" value="InterPro"/>
</dbReference>
<feature type="domain" description="Nuclear factor related to kappa-B-binding protein second winged helix" evidence="3">
    <location>
        <begin position="454"/>
        <end position="605"/>
    </location>
</feature>
<sequence>MVVDEFYMLLEERRRTLIDSLHSKFKDRKESERIQNRPDGPCSTLKDALDLNEDSQMKINSIAKNRYERLIFDIELQAKGFKLPRTDEKECVNDIDKMISSHLKHQRPIAGISSNTEENREELHRLLEIAKSQRNSKNIVSKKLKGSVLHKGRSVGSQGCAKNPCRVPSLNAKSEAVPVNHWPGSENGFFCLLRGFLTHGGERRRLTTAQICEYVREWQIYNESRLRKLGRVYSWIDRVEDWSSVTPYALNFLTAENLPECVNRLTSRRLVCPRPFVDSKPRIHQWCWLLYPPAGTNPEVDHEWIQKFEMETTELASLFSDWLRAPRGLGGLADAVLSISGSSILGGKSKVKLSKNPNSSHREKQCSYGSDNNGGVEDSEIDENERSLLIDDCQVESDDDKDTGERQKNRKRVSSKHPHQSPPHEDGQLYSDDSIPPPIYPTRWKLRPFTNEEKTDFQLQEAERFLHPWSPFVYHIQNYCAVVGPLRSAPSALNHDLITNNSGRNWSGHSKARDHPLLRLDRPMFVSLAEIVRDAVACLPNGEGTRADITTLVQNSGFLLPNINPRQLQQCVSSALDRLQGETSDPSVYFNNHRRIWIYRHRYRTVDEFAELHEARCAVNETKKIIQRGGNTPVLNVNKTIKPLSQFVPDKYSEYLSQQNNLRQNPSKFSGRDHHPHHTGRHIQSHYVSRDYGYMELNGKYAVNDDDHIPDIEELEAADEVTMIEYSCTSASCSVDSTDVEDRNATAAFDNNDGNDGDDIEMHKVNYENEILSDWDDDNQQSNNNSKRHMYLDPFHSRSPTSFILPSNNNSNLVTNYEQLQSKHPNYSSNIKQRCHENSVTVDDEDNVEITDYIISNDEMNDEYF</sequence>
<evidence type="ECO:0008006" key="6">
    <source>
        <dbReference type="Google" id="ProtNLM"/>
    </source>
</evidence>